<name>X1CS89_9ZZZZ</name>
<evidence type="ECO:0000313" key="1">
    <source>
        <dbReference type="EMBL" id="GAH10642.1"/>
    </source>
</evidence>
<dbReference type="EMBL" id="BART01039096">
    <property type="protein sequence ID" value="GAH10642.1"/>
    <property type="molecule type" value="Genomic_DNA"/>
</dbReference>
<comment type="caution">
    <text evidence="1">The sequence shown here is derived from an EMBL/GenBank/DDBJ whole genome shotgun (WGS) entry which is preliminary data.</text>
</comment>
<accession>X1CS89</accession>
<proteinExistence type="predicted"/>
<dbReference type="AlphaFoldDB" id="X1CS89"/>
<sequence>MLYRVRIDLCFDAEDISQAVFEKAKQVLAKAVKIARQGEPTGEVSFIEIHKCYHDEMPTKPCEIIKRIEV</sequence>
<organism evidence="1">
    <name type="scientific">marine sediment metagenome</name>
    <dbReference type="NCBI Taxonomy" id="412755"/>
    <lineage>
        <taxon>unclassified sequences</taxon>
        <taxon>metagenomes</taxon>
        <taxon>ecological metagenomes</taxon>
    </lineage>
</organism>
<protein>
    <submittedName>
        <fullName evidence="1">Uncharacterized protein</fullName>
    </submittedName>
</protein>
<reference evidence="1" key="1">
    <citation type="journal article" date="2014" name="Front. Microbiol.">
        <title>High frequency of phylogenetically diverse reductive dehalogenase-homologous genes in deep subseafloor sedimentary metagenomes.</title>
        <authorList>
            <person name="Kawai M."/>
            <person name="Futagami T."/>
            <person name="Toyoda A."/>
            <person name="Takaki Y."/>
            <person name="Nishi S."/>
            <person name="Hori S."/>
            <person name="Arai W."/>
            <person name="Tsubouchi T."/>
            <person name="Morono Y."/>
            <person name="Uchiyama I."/>
            <person name="Ito T."/>
            <person name="Fujiyama A."/>
            <person name="Inagaki F."/>
            <person name="Takami H."/>
        </authorList>
    </citation>
    <scope>NUCLEOTIDE SEQUENCE</scope>
    <source>
        <strain evidence="1">Expedition CK06-06</strain>
    </source>
</reference>
<gene>
    <name evidence="1" type="ORF">S01H4_64462</name>
</gene>